<reference evidence="12 13" key="1">
    <citation type="submission" date="2020-10" db="EMBL/GenBank/DDBJ databases">
        <authorList>
            <person name="Castelo-Branco R."/>
            <person name="Eusebio N."/>
            <person name="Adriana R."/>
            <person name="Vieira A."/>
            <person name="Brugerolle De Fraissinette N."/>
            <person name="Rezende De Castro R."/>
            <person name="Schneider M.P."/>
            <person name="Vasconcelos V."/>
            <person name="Leao P.N."/>
        </authorList>
    </citation>
    <scope>NUCLEOTIDE SEQUENCE [LARGE SCALE GENOMIC DNA]</scope>
    <source>
        <strain evidence="12 13">LEGE 00031</strain>
    </source>
</reference>
<evidence type="ECO:0000256" key="1">
    <source>
        <dbReference type="ARBA" id="ARBA00022645"/>
    </source>
</evidence>
<evidence type="ECO:0000256" key="2">
    <source>
        <dbReference type="ARBA" id="ARBA00022670"/>
    </source>
</evidence>
<feature type="compositionally biased region" description="Polar residues" evidence="9">
    <location>
        <begin position="13"/>
        <end position="27"/>
    </location>
</feature>
<keyword evidence="10" id="KW-0812">Transmembrane</keyword>
<dbReference type="RefSeq" id="WP_194018829.1">
    <property type="nucleotide sequence ID" value="NZ_JADEVV010000005.1"/>
</dbReference>
<evidence type="ECO:0000256" key="6">
    <source>
        <dbReference type="ARBA" id="ARBA00023268"/>
    </source>
</evidence>
<gene>
    <name evidence="12" type="ORF">IQ217_02685</name>
</gene>
<dbReference type="Pfam" id="PF00912">
    <property type="entry name" value="Transgly"/>
    <property type="match status" value="1"/>
</dbReference>
<keyword evidence="6" id="KW-0511">Multifunctional enzyme</keyword>
<keyword evidence="13" id="KW-1185">Reference proteome</keyword>
<keyword evidence="10" id="KW-1133">Transmembrane helix</keyword>
<dbReference type="InterPro" id="IPR001460">
    <property type="entry name" value="PCN-bd_Tpept"/>
</dbReference>
<dbReference type="Pfam" id="PF00905">
    <property type="entry name" value="Transpeptidase"/>
    <property type="match status" value="1"/>
</dbReference>
<evidence type="ECO:0000313" key="12">
    <source>
        <dbReference type="EMBL" id="MBE9252777.1"/>
    </source>
</evidence>
<evidence type="ECO:0000256" key="9">
    <source>
        <dbReference type="SAM" id="MobiDB-lite"/>
    </source>
</evidence>
<evidence type="ECO:0000256" key="3">
    <source>
        <dbReference type="ARBA" id="ARBA00022676"/>
    </source>
</evidence>
<protein>
    <submittedName>
        <fullName evidence="12">PBP1A family penicillin-binding protein</fullName>
    </submittedName>
</protein>
<dbReference type="PANTHER" id="PTHR32282">
    <property type="entry name" value="BINDING PROTEIN TRANSPEPTIDASE, PUTATIVE-RELATED"/>
    <property type="match status" value="1"/>
</dbReference>
<evidence type="ECO:0000313" key="13">
    <source>
        <dbReference type="Proteomes" id="UP000658720"/>
    </source>
</evidence>
<dbReference type="Pfam" id="PF00498">
    <property type="entry name" value="FHA"/>
    <property type="match status" value="1"/>
</dbReference>
<evidence type="ECO:0000256" key="5">
    <source>
        <dbReference type="ARBA" id="ARBA00022801"/>
    </source>
</evidence>
<sequence>MATRSRKAPSVPKKSQTNLSQGGNSQKVALKKGSRVAKIRLQESGKDSQSRRVFPLLGDRYFLGRSSSCDIQLQNPLVSQTHCSLRRDPDHPNQFFIRDEGSSNGIYLQRRRLKSYRLHHGDEITLGPPELVDVPKLVYFNPPPLWLKGMRTFFSTGILFFLIITGAIAWQWSKIPVKPMPSGVTGPVKVYAGDGVTEINPIKQEIHREFDNLSDFSPYLPQAVIASEDTRFYWHFGVDPYGLGRAIYINLQDQDVKQGASTLTQQLARSLFSEVGRENTAGRKIREMFVALKLEAVYSKDDILKAYLNRVYLGAGNYGFEDAAQFYFDKSAQDLDVGEAATLVAMLPAPNLYNPVQDYQTSVQLRNRVIERMAMLGMIDEQEANRARRSRIQVSPKATQTLSQRQAPYFYGYIFGELNQLLGEDVADEGNFVVETSLNLKMQALAEKNLQNFLTTEGKKYAVSQGAVVTLDSRTGAVLAMVGGKSYRESQFNRASQAHRQPGSTFKLFAYTAAIAKGVRTNQAFECSSFTWQGQAYKPCERSGAAPAITFTEGFTQSENVVALRVAQAVGLDEIIALAKDFGVNSPLAKEPGLVLGQSEARVLEMTGAYGAIANGGMWNRPHGIVNIRDGGDCPDPEQLKSCREIYQASQDGRRQKQVVSPAIAATMTQMLQAAVNNGTGQAAQIGYGAAGKTGTTDKAVDLWFIGFLPQKHLVTGIWLGNDDSSPTQGSSGLAASLWGQYMRQIASL</sequence>
<accession>A0ABR9VN58</accession>
<dbReference type="InterPro" id="IPR008984">
    <property type="entry name" value="SMAD_FHA_dom_sf"/>
</dbReference>
<evidence type="ECO:0000259" key="11">
    <source>
        <dbReference type="PROSITE" id="PS50006"/>
    </source>
</evidence>
<evidence type="ECO:0000256" key="8">
    <source>
        <dbReference type="ARBA" id="ARBA00049902"/>
    </source>
</evidence>
<dbReference type="Gene3D" id="1.10.3810.10">
    <property type="entry name" value="Biosynthetic peptidoglycan transglycosylase-like"/>
    <property type="match status" value="1"/>
</dbReference>
<name>A0ABR9VN58_9SYNC</name>
<dbReference type="NCBIfam" id="TIGR02074">
    <property type="entry name" value="PBP_1a_fam"/>
    <property type="match status" value="1"/>
</dbReference>
<dbReference type="SUPFAM" id="SSF56601">
    <property type="entry name" value="beta-lactamase/transpeptidase-like"/>
    <property type="match status" value="1"/>
</dbReference>
<keyword evidence="3" id="KW-0328">Glycosyltransferase</keyword>
<feature type="transmembrane region" description="Helical" evidence="10">
    <location>
        <begin position="153"/>
        <end position="172"/>
    </location>
</feature>
<dbReference type="PANTHER" id="PTHR32282:SF31">
    <property type="entry name" value="PEPTIDOGLYCAN GLYCOSYLTRANSFERASE"/>
    <property type="match status" value="1"/>
</dbReference>
<feature type="region of interest" description="Disordered" evidence="9">
    <location>
        <begin position="1"/>
        <end position="34"/>
    </location>
</feature>
<keyword evidence="1" id="KW-0121">Carboxypeptidase</keyword>
<dbReference type="CDD" id="cd00060">
    <property type="entry name" value="FHA"/>
    <property type="match status" value="1"/>
</dbReference>
<organism evidence="12 13">
    <name type="scientific">Synechocystis salina LEGE 00031</name>
    <dbReference type="NCBI Taxonomy" id="1828736"/>
    <lineage>
        <taxon>Bacteria</taxon>
        <taxon>Bacillati</taxon>
        <taxon>Cyanobacteriota</taxon>
        <taxon>Cyanophyceae</taxon>
        <taxon>Synechococcales</taxon>
        <taxon>Merismopediaceae</taxon>
        <taxon>Synechocystis</taxon>
    </lineage>
</organism>
<dbReference type="InterPro" id="IPR023346">
    <property type="entry name" value="Lysozyme-like_dom_sf"/>
</dbReference>
<dbReference type="InterPro" id="IPR050396">
    <property type="entry name" value="Glycosyltr_51/Transpeptidase"/>
</dbReference>
<feature type="domain" description="FHA" evidence="11">
    <location>
        <begin position="61"/>
        <end position="113"/>
    </location>
</feature>
<keyword evidence="4" id="KW-0808">Transferase</keyword>
<dbReference type="InterPro" id="IPR000253">
    <property type="entry name" value="FHA_dom"/>
</dbReference>
<dbReference type="SMART" id="SM00240">
    <property type="entry name" value="FHA"/>
    <property type="match status" value="1"/>
</dbReference>
<keyword evidence="5" id="KW-0378">Hydrolase</keyword>
<keyword evidence="10" id="KW-0472">Membrane</keyword>
<dbReference type="SUPFAM" id="SSF53955">
    <property type="entry name" value="Lysozyme-like"/>
    <property type="match status" value="1"/>
</dbReference>
<comment type="caution">
    <text evidence="12">The sequence shown here is derived from an EMBL/GenBank/DDBJ whole genome shotgun (WGS) entry which is preliminary data.</text>
</comment>
<dbReference type="InterPro" id="IPR012338">
    <property type="entry name" value="Beta-lactam/transpept-like"/>
</dbReference>
<comment type="catalytic activity">
    <reaction evidence="7">
        <text>Preferential cleavage: (Ac)2-L-Lys-D-Ala-|-D-Ala. Also transpeptidation of peptidyl-alanyl moieties that are N-acyl substituents of D-alanine.</text>
        <dbReference type="EC" id="3.4.16.4"/>
    </reaction>
</comment>
<dbReference type="SUPFAM" id="SSF49879">
    <property type="entry name" value="SMAD/FHA domain"/>
    <property type="match status" value="1"/>
</dbReference>
<dbReference type="Gene3D" id="2.60.200.20">
    <property type="match status" value="1"/>
</dbReference>
<proteinExistence type="predicted"/>
<dbReference type="InterPro" id="IPR036950">
    <property type="entry name" value="PBP_transglycosylase"/>
</dbReference>
<dbReference type="Proteomes" id="UP000658720">
    <property type="component" value="Unassembled WGS sequence"/>
</dbReference>
<evidence type="ECO:0000256" key="7">
    <source>
        <dbReference type="ARBA" id="ARBA00034000"/>
    </source>
</evidence>
<dbReference type="Gene3D" id="3.40.710.10">
    <property type="entry name" value="DD-peptidase/beta-lactamase superfamily"/>
    <property type="match status" value="1"/>
</dbReference>
<keyword evidence="2" id="KW-0645">Protease</keyword>
<comment type="catalytic activity">
    <reaction evidence="8">
        <text>[GlcNAc-(1-&gt;4)-Mur2Ac(oyl-L-Ala-gamma-D-Glu-L-Lys-D-Ala-D-Ala)](n)-di-trans,octa-cis-undecaprenyl diphosphate + beta-D-GlcNAc-(1-&gt;4)-Mur2Ac(oyl-L-Ala-gamma-D-Glu-L-Lys-D-Ala-D-Ala)-di-trans,octa-cis-undecaprenyl diphosphate = [GlcNAc-(1-&gt;4)-Mur2Ac(oyl-L-Ala-gamma-D-Glu-L-Lys-D-Ala-D-Ala)](n+1)-di-trans,octa-cis-undecaprenyl diphosphate + di-trans,octa-cis-undecaprenyl diphosphate + H(+)</text>
        <dbReference type="Rhea" id="RHEA:23708"/>
        <dbReference type="Rhea" id="RHEA-COMP:9602"/>
        <dbReference type="Rhea" id="RHEA-COMP:9603"/>
        <dbReference type="ChEBI" id="CHEBI:15378"/>
        <dbReference type="ChEBI" id="CHEBI:58405"/>
        <dbReference type="ChEBI" id="CHEBI:60033"/>
        <dbReference type="ChEBI" id="CHEBI:78435"/>
        <dbReference type="EC" id="2.4.99.28"/>
    </reaction>
</comment>
<dbReference type="EMBL" id="JADEVV010000005">
    <property type="protein sequence ID" value="MBE9252777.1"/>
    <property type="molecule type" value="Genomic_DNA"/>
</dbReference>
<dbReference type="PROSITE" id="PS50006">
    <property type="entry name" value="FHA_DOMAIN"/>
    <property type="match status" value="1"/>
</dbReference>
<dbReference type="InterPro" id="IPR001264">
    <property type="entry name" value="Glyco_trans_51"/>
</dbReference>
<evidence type="ECO:0000256" key="10">
    <source>
        <dbReference type="SAM" id="Phobius"/>
    </source>
</evidence>
<evidence type="ECO:0000256" key="4">
    <source>
        <dbReference type="ARBA" id="ARBA00022679"/>
    </source>
</evidence>